<dbReference type="EMBL" id="VTPC01075317">
    <property type="protein sequence ID" value="KAF2888648.1"/>
    <property type="molecule type" value="Genomic_DNA"/>
</dbReference>
<keyword evidence="3" id="KW-1185">Reference proteome</keyword>
<protein>
    <submittedName>
        <fullName evidence="2">Uncharacterized protein</fullName>
    </submittedName>
</protein>
<reference evidence="2" key="1">
    <citation type="submission" date="2019-08" db="EMBL/GenBank/DDBJ databases">
        <title>The genome of the North American firefly Photinus pyralis.</title>
        <authorList>
            <consortium name="Photinus pyralis genome working group"/>
            <person name="Fallon T.R."/>
            <person name="Sander Lower S.E."/>
            <person name="Weng J.-K."/>
        </authorList>
    </citation>
    <scope>NUCLEOTIDE SEQUENCE</scope>
    <source>
        <strain evidence="2">TRF0915ILg1</strain>
        <tissue evidence="2">Whole body</tissue>
    </source>
</reference>
<sequence>MGFKLSCAKQRRVVQEDDEEDEQDESFNLWNKMFGTTAEPGEAANRDKCEIVFENRDEDLHNTEAAEKGDRMVNVVESQEAAVQATTTLAGNNKARENKREEPDRNWGKKELFVTVPDYNFPEGAAEDAFIGCKMPTDYFMKLFKPIMDNIILQSNLYAVQREG</sequence>
<organism evidence="2 3">
    <name type="scientific">Ignelater luminosus</name>
    <name type="common">Cucubano</name>
    <name type="synonym">Pyrophorus luminosus</name>
    <dbReference type="NCBI Taxonomy" id="2038154"/>
    <lineage>
        <taxon>Eukaryota</taxon>
        <taxon>Metazoa</taxon>
        <taxon>Ecdysozoa</taxon>
        <taxon>Arthropoda</taxon>
        <taxon>Hexapoda</taxon>
        <taxon>Insecta</taxon>
        <taxon>Pterygota</taxon>
        <taxon>Neoptera</taxon>
        <taxon>Endopterygota</taxon>
        <taxon>Coleoptera</taxon>
        <taxon>Polyphaga</taxon>
        <taxon>Elateriformia</taxon>
        <taxon>Elateroidea</taxon>
        <taxon>Elateridae</taxon>
        <taxon>Agrypninae</taxon>
        <taxon>Pyrophorini</taxon>
        <taxon>Ignelater</taxon>
    </lineage>
</organism>
<feature type="non-terminal residue" evidence="2">
    <location>
        <position position="1"/>
    </location>
</feature>
<feature type="compositionally biased region" description="Basic and acidic residues" evidence="1">
    <location>
        <begin position="94"/>
        <end position="105"/>
    </location>
</feature>
<feature type="compositionally biased region" description="Acidic residues" evidence="1">
    <location>
        <begin position="16"/>
        <end position="25"/>
    </location>
</feature>
<dbReference type="Proteomes" id="UP000801492">
    <property type="component" value="Unassembled WGS sequence"/>
</dbReference>
<evidence type="ECO:0000256" key="1">
    <source>
        <dbReference type="SAM" id="MobiDB-lite"/>
    </source>
</evidence>
<evidence type="ECO:0000313" key="2">
    <source>
        <dbReference type="EMBL" id="KAF2888648.1"/>
    </source>
</evidence>
<feature type="region of interest" description="Disordered" evidence="1">
    <location>
        <begin position="1"/>
        <end position="25"/>
    </location>
</feature>
<evidence type="ECO:0000313" key="3">
    <source>
        <dbReference type="Proteomes" id="UP000801492"/>
    </source>
</evidence>
<proteinExistence type="predicted"/>
<name>A0A8K0CQB5_IGNLU</name>
<gene>
    <name evidence="2" type="ORF">ILUMI_17525</name>
</gene>
<feature type="region of interest" description="Disordered" evidence="1">
    <location>
        <begin position="86"/>
        <end position="105"/>
    </location>
</feature>
<dbReference type="AlphaFoldDB" id="A0A8K0CQB5"/>
<accession>A0A8K0CQB5</accession>
<comment type="caution">
    <text evidence="2">The sequence shown here is derived from an EMBL/GenBank/DDBJ whole genome shotgun (WGS) entry which is preliminary data.</text>
</comment>